<dbReference type="RefSeq" id="WP_016573248.1">
    <property type="nucleotide sequence ID" value="NZ_BHXC01000006.1"/>
</dbReference>
<dbReference type="eggNOG" id="ENOG503202T">
    <property type="taxonomic scope" value="Bacteria"/>
</dbReference>
<comment type="caution">
    <text evidence="1">The sequence shown here is derived from an EMBL/GenBank/DDBJ whole genome shotgun (WGS) entry which is preliminary data.</text>
</comment>
<dbReference type="AlphaFoldDB" id="A0A059VZ13"/>
<protein>
    <submittedName>
        <fullName evidence="1">Uncharacterized protein</fullName>
    </submittedName>
</protein>
<evidence type="ECO:0000313" key="2">
    <source>
        <dbReference type="Proteomes" id="UP000288351"/>
    </source>
</evidence>
<accession>A0A059VZ13</accession>
<organism evidence="1 2">
    <name type="scientific">Streptomyces noursei</name>
    <name type="common">Streptomyces albulus</name>
    <dbReference type="NCBI Taxonomy" id="1971"/>
    <lineage>
        <taxon>Bacteria</taxon>
        <taxon>Bacillati</taxon>
        <taxon>Actinomycetota</taxon>
        <taxon>Actinomycetes</taxon>
        <taxon>Kitasatosporales</taxon>
        <taxon>Streptomycetaceae</taxon>
        <taxon>Streptomyces</taxon>
    </lineage>
</organism>
<proteinExistence type="predicted"/>
<sequence>MPHIRNVVNRTLLGLLATAVVAGGLWAVATHSALRDRLPDGWAAATSPAHLLDGGVPSPGGVPWTTVLLAASAVATVLCLAWCAWQFRSAQARRLPLRQAGVSLRTRALSEVLGQQTAAVTGVARARVRMTARKDRLHARVRLRLVPDAQPSRVLDEFARTVLAPARHAARPRHLTAHVHLDRSAHRPRRLR</sequence>
<gene>
    <name evidence="1" type="ORF">SALB_01107</name>
</gene>
<reference evidence="1 2" key="1">
    <citation type="journal article" date="2019" name="Microbiol. Resour. Announc.">
        <title>Draft Genome Sequence of the Most Traditional epsilon-Poly-l-Lysine Producer, Streptomyces albulus NBRC14147.</title>
        <authorList>
            <person name="Yamanaka K."/>
            <person name="Hamano Y."/>
        </authorList>
    </citation>
    <scope>NUCLEOTIDE SEQUENCE [LARGE SCALE GENOMIC DNA]</scope>
    <source>
        <strain evidence="1 2">NBRC 14147</strain>
    </source>
</reference>
<dbReference type="STRING" id="68570.DC74_303"/>
<evidence type="ECO:0000313" key="1">
    <source>
        <dbReference type="EMBL" id="GCB88437.1"/>
    </source>
</evidence>
<dbReference type="EMBL" id="BHXC01000006">
    <property type="protein sequence ID" value="GCB88437.1"/>
    <property type="molecule type" value="Genomic_DNA"/>
</dbReference>
<dbReference type="Proteomes" id="UP000288351">
    <property type="component" value="Unassembled WGS sequence"/>
</dbReference>
<name>A0A059VZ13_STRNR</name>